<keyword evidence="11 14" id="KW-1133">Transmembrane helix</keyword>
<dbReference type="VEuPathDB" id="FungiDB:HZS61_017351"/>
<dbReference type="Gene3D" id="1.20.1560.10">
    <property type="entry name" value="ABC transporter type 1, transmembrane domain"/>
    <property type="match status" value="2"/>
</dbReference>
<accession>A0A2H3TWL2</accession>
<feature type="region of interest" description="Disordered" evidence="13">
    <location>
        <begin position="773"/>
        <end position="818"/>
    </location>
</feature>
<dbReference type="InterPro" id="IPR036640">
    <property type="entry name" value="ABC1_TM_sf"/>
</dbReference>
<evidence type="ECO:0000256" key="10">
    <source>
        <dbReference type="ARBA" id="ARBA00022967"/>
    </source>
</evidence>
<evidence type="ECO:0000256" key="1">
    <source>
        <dbReference type="ARBA" id="ARBA00004128"/>
    </source>
</evidence>
<feature type="transmembrane region" description="Helical" evidence="14">
    <location>
        <begin position="72"/>
        <end position="92"/>
    </location>
</feature>
<keyword evidence="8" id="KW-0547">Nucleotide-binding</keyword>
<feature type="compositionally biased region" description="Low complexity" evidence="13">
    <location>
        <begin position="773"/>
        <end position="787"/>
    </location>
</feature>
<evidence type="ECO:0000313" key="18">
    <source>
        <dbReference type="Proteomes" id="UP000219369"/>
    </source>
</evidence>
<keyword evidence="3" id="KW-0813">Transport</keyword>
<dbReference type="GO" id="GO:0140359">
    <property type="term" value="F:ABC-type transporter activity"/>
    <property type="evidence" value="ECO:0007669"/>
    <property type="project" value="InterPro"/>
</dbReference>
<dbReference type="Pfam" id="PF00005">
    <property type="entry name" value="ABC_tran"/>
    <property type="match status" value="2"/>
</dbReference>
<protein>
    <submittedName>
        <fullName evidence="17">Related to multidrug resistance-associated protein/mitoxantrone resistance protein, ABC superfamily</fullName>
    </submittedName>
</protein>
<dbReference type="InterPro" id="IPR056227">
    <property type="entry name" value="TMD0_ABC"/>
</dbReference>
<feature type="domain" description="ABC transporter" evidence="15">
    <location>
        <begin position="1186"/>
        <end position="1421"/>
    </location>
</feature>
<dbReference type="Pfam" id="PF24357">
    <property type="entry name" value="TMD0_ABC"/>
    <property type="match status" value="1"/>
</dbReference>
<dbReference type="FunFam" id="1.20.1560.10:FF:000001">
    <property type="entry name" value="ATP-binding cassette subfamily C member 1"/>
    <property type="match status" value="1"/>
</dbReference>
<feature type="transmembrane region" description="Helical" evidence="14">
    <location>
        <begin position="1004"/>
        <end position="1024"/>
    </location>
</feature>
<dbReference type="PROSITE" id="PS00211">
    <property type="entry name" value="ABC_TRANSPORTER_1"/>
    <property type="match status" value="2"/>
</dbReference>
<dbReference type="GO" id="GO:0005524">
    <property type="term" value="F:ATP binding"/>
    <property type="evidence" value="ECO:0007669"/>
    <property type="project" value="UniProtKB-KW"/>
</dbReference>
<evidence type="ECO:0000256" key="11">
    <source>
        <dbReference type="ARBA" id="ARBA00022989"/>
    </source>
</evidence>
<dbReference type="Gene3D" id="3.40.50.300">
    <property type="entry name" value="P-loop containing nucleotide triphosphate hydrolases"/>
    <property type="match status" value="2"/>
</dbReference>
<keyword evidence="7" id="KW-0677">Repeat</keyword>
<feature type="domain" description="ABC transmembrane type-1" evidence="16">
    <location>
        <begin position="866"/>
        <end position="1149"/>
    </location>
</feature>
<evidence type="ECO:0000313" key="17">
    <source>
        <dbReference type="EMBL" id="SCO87706.1"/>
    </source>
</evidence>
<feature type="transmembrane region" description="Helical" evidence="14">
    <location>
        <begin position="43"/>
        <end position="60"/>
    </location>
</feature>
<dbReference type="VEuPathDB" id="FungiDB:FOXG_09320"/>
<dbReference type="VEuPathDB" id="FungiDB:FOMG_08143"/>
<dbReference type="EMBL" id="FMJY01000007">
    <property type="protein sequence ID" value="SCO87706.1"/>
    <property type="molecule type" value="Genomic_DNA"/>
</dbReference>
<feature type="transmembrane region" description="Helical" evidence="14">
    <location>
        <begin position="861"/>
        <end position="885"/>
    </location>
</feature>
<sequence>MELGKTGDSGRGWQATTISISSVVVVQIVVETKRDTHLWVDDLRLWASVALIVSLLVIFFTQCLEKPRFRGLGAFVASYWLFLLLVFGAKLHSSVVRHKYQQDLPGFILVCISFALICLQFLLTWVIPSPATYQALESSENECPSERATIISTLTFSWMTPMMRHGYKQYITEEDLWDLAKQDTARAAFDTFQDAWSHEQACKKKPSLWVVLFRGFGPAYVQGALFKGVADVLAILQPQLLRLFISFVDSYRSSQPEPFTLGAAIALSMFFVSVGQSLCLHQCFQRLAQTGIKLKSSLASAVYRKSLRLSNEARGAKSIGDIVNLMAVDSQRLQDVTQFSQHLWSSPLQIVLCTASLYGLLGYSMFAGVALMIATIPINGSITRSMKALQEQQMKNKDARSKLTAEAIANIKSIKLFAWGAAFASRIGHIRNERELVTLRKTGALQAVSSFVGSVTPFLVACLAFTVRVLVEKKPLTTEIAFPAITLFQLLTSPLTILPAAISSVTEASVAVSRLVAFFTADELQPDAVLHEDAVISPGEDSVTIQNATFKWSIHNPGTALEEINLSAYKGELCCIVGRVGSGKSSILHMLLGDLYKAAGTVTLRGSVAYVAQQPWVLNASVRDNITFGKPWDPDFYMQTIKACALVDDLAQLPNGDQTEVGDKGITLSGGQKARLTLARAVYARADIYLLDDCLSAVDQHVGRHLIEAVFGRRGLLKDRTRILATNSTPVLLEADSIVLVRNRKIMERGTYDQLVAKGGDFVSLIGQASTSNEATTTASSGTGDSTVVEQQQPHQNRASKATGQDSADDGRAHTPSSINAGRRILNIEAVISKPKRRKELTQQGSVKWKVYGDYAKASSLWAVGLYAVTLVGAQIAEIGGNVWLKQWTEANDNSGADVNVEKYLGIYVAFGLGSAGLVILQSSTLWLWCSIEASRNLHESMINAVLRAPMIFFETTPTGQMLNRFSSDIYRIDQSLPRQFNALFVNTVKAISSLAVISSGTPAFIILAIPLVFLYSYMQQYYLGAKRELKRLDGVSRSPVFAHLQESLGGLTTIRAYSQQERFSLESERRLDANIKAYVPSITANRWLGVRLEFIGSIIILSAAGLALARLSLGSHLSAGMAGLMISYALQITQSFSSLVRATGEVETNIVSAERVLEYTQLPSEAPYIVPNHRPGISWPSEGSVDFVHYSTRYRPELGLVLRDLNLSFKPGEKIGVVGRTGAGKSSLALALFRITEPTDGSIYIDGVDISTIGLLDLRKRLTVIPQDPALFEGTVRENLDPGEEHDDTELWTALGLAQMKKHISSMAGGLDAKIYEGGSNLSQGQKQLMSLARAILKPSSILVLDEATAAVDTETDMHLQETLRENISSNRTVITIAHRINTIIGSDRIVVLEKGKAVEFDAPAALMQQKGAFCQLVKEAGLFTPYSDKSVTNICPPESAYGKSTVSSGRKARFYLGGLR</sequence>
<dbReference type="PANTHER" id="PTHR24223">
    <property type="entry name" value="ATP-BINDING CASSETTE SUB-FAMILY C"/>
    <property type="match status" value="1"/>
</dbReference>
<dbReference type="OrthoDB" id="6500128at2759"/>
<dbReference type="PROSITE" id="PS50893">
    <property type="entry name" value="ABC_TRANSPORTER_2"/>
    <property type="match status" value="2"/>
</dbReference>
<dbReference type="InterPro" id="IPR003439">
    <property type="entry name" value="ABC_transporter-like_ATP-bd"/>
</dbReference>
<feature type="compositionally biased region" description="Polar residues" evidence="13">
    <location>
        <begin position="788"/>
        <end position="806"/>
    </location>
</feature>
<dbReference type="CDD" id="cd18603">
    <property type="entry name" value="ABC_6TM_MRP1_2_3_6_D2_like"/>
    <property type="match status" value="1"/>
</dbReference>
<dbReference type="GO" id="GO:0042592">
    <property type="term" value="P:homeostatic process"/>
    <property type="evidence" value="ECO:0007669"/>
    <property type="project" value="UniProtKB-ARBA"/>
</dbReference>
<evidence type="ECO:0000256" key="7">
    <source>
        <dbReference type="ARBA" id="ARBA00022737"/>
    </source>
</evidence>
<dbReference type="FunFam" id="3.40.50.300:FF:000565">
    <property type="entry name" value="ABC bile acid transporter"/>
    <property type="match status" value="1"/>
</dbReference>
<feature type="transmembrane region" description="Helical" evidence="14">
    <location>
        <begin position="12"/>
        <end position="31"/>
    </location>
</feature>
<dbReference type="FunFam" id="3.40.50.300:FF:000450">
    <property type="entry name" value="ABC transporter C family member 2"/>
    <property type="match status" value="1"/>
</dbReference>
<feature type="transmembrane region" description="Helical" evidence="14">
    <location>
        <begin position="444"/>
        <end position="467"/>
    </location>
</feature>
<keyword evidence="5" id="KW-0926">Vacuole</keyword>
<dbReference type="VEuPathDB" id="FungiDB:FOIG_05099"/>
<dbReference type="InterPro" id="IPR050173">
    <property type="entry name" value="ABC_transporter_C-like"/>
</dbReference>
<evidence type="ECO:0000256" key="6">
    <source>
        <dbReference type="ARBA" id="ARBA00022692"/>
    </source>
</evidence>
<evidence type="ECO:0000256" key="4">
    <source>
        <dbReference type="ARBA" id="ARBA00022553"/>
    </source>
</evidence>
<dbReference type="Proteomes" id="UP000219369">
    <property type="component" value="Unassembled WGS sequence"/>
</dbReference>
<dbReference type="SUPFAM" id="SSF52540">
    <property type="entry name" value="P-loop containing nucleoside triphosphate hydrolases"/>
    <property type="match status" value="2"/>
</dbReference>
<dbReference type="VEuPathDB" id="FungiDB:FOZG_12611"/>
<name>A0A2H3TWL2_FUSOX</name>
<dbReference type="PROSITE" id="PS50929">
    <property type="entry name" value="ABC_TM1F"/>
    <property type="match status" value="2"/>
</dbReference>
<dbReference type="CDD" id="cd03250">
    <property type="entry name" value="ABCC_MRP_domain1"/>
    <property type="match status" value="1"/>
</dbReference>
<evidence type="ECO:0000256" key="14">
    <source>
        <dbReference type="SAM" id="Phobius"/>
    </source>
</evidence>
<evidence type="ECO:0000259" key="16">
    <source>
        <dbReference type="PROSITE" id="PS50929"/>
    </source>
</evidence>
<dbReference type="Pfam" id="PF00664">
    <property type="entry name" value="ABC_membrane"/>
    <property type="match status" value="2"/>
</dbReference>
<reference evidence="18" key="1">
    <citation type="submission" date="2016-09" db="EMBL/GenBank/DDBJ databases">
        <authorList>
            <person name="Guldener U."/>
        </authorList>
    </citation>
    <scope>NUCLEOTIDE SEQUENCE [LARGE SCALE GENOMIC DNA]</scope>
    <source>
        <strain evidence="18">V64-1</strain>
    </source>
</reference>
<dbReference type="SUPFAM" id="SSF90123">
    <property type="entry name" value="ABC transporter transmembrane region"/>
    <property type="match status" value="2"/>
</dbReference>
<keyword evidence="9" id="KW-0067">ATP-binding</keyword>
<dbReference type="InterPro" id="IPR011527">
    <property type="entry name" value="ABC1_TM_dom"/>
</dbReference>
<feature type="domain" description="ABC transmembrane type-1" evidence="16">
    <location>
        <begin position="223"/>
        <end position="507"/>
    </location>
</feature>
<dbReference type="GO" id="GO:0000329">
    <property type="term" value="C:fungal-type vacuole membrane"/>
    <property type="evidence" value="ECO:0007669"/>
    <property type="project" value="UniProtKB-ARBA"/>
</dbReference>
<dbReference type="FunFam" id="1.20.1560.10:FF:000020">
    <property type="entry name" value="ABC metal ion transporter"/>
    <property type="match status" value="1"/>
</dbReference>
<evidence type="ECO:0000256" key="3">
    <source>
        <dbReference type="ARBA" id="ARBA00022448"/>
    </source>
</evidence>
<evidence type="ECO:0000256" key="5">
    <source>
        <dbReference type="ARBA" id="ARBA00022554"/>
    </source>
</evidence>
<gene>
    <name evidence="17" type="ORF">FRV6_11833</name>
</gene>
<dbReference type="GO" id="GO:0016887">
    <property type="term" value="F:ATP hydrolysis activity"/>
    <property type="evidence" value="ECO:0007669"/>
    <property type="project" value="InterPro"/>
</dbReference>
<organism evidence="17 18">
    <name type="scientific">Fusarium oxysporum</name>
    <name type="common">Fusarium vascular wilt</name>
    <dbReference type="NCBI Taxonomy" id="5507"/>
    <lineage>
        <taxon>Eukaryota</taxon>
        <taxon>Fungi</taxon>
        <taxon>Dikarya</taxon>
        <taxon>Ascomycota</taxon>
        <taxon>Pezizomycotina</taxon>
        <taxon>Sordariomycetes</taxon>
        <taxon>Hypocreomycetidae</taxon>
        <taxon>Hypocreales</taxon>
        <taxon>Nectriaceae</taxon>
        <taxon>Fusarium</taxon>
        <taxon>Fusarium oxysporum species complex</taxon>
    </lineage>
</organism>
<feature type="transmembrane region" description="Helical" evidence="14">
    <location>
        <begin position="357"/>
        <end position="382"/>
    </location>
</feature>
<dbReference type="SMART" id="SM00382">
    <property type="entry name" value="AAA"/>
    <property type="match status" value="2"/>
</dbReference>
<keyword evidence="4" id="KW-0597">Phosphoprotein</keyword>
<dbReference type="PANTHER" id="PTHR24223:SF443">
    <property type="entry name" value="MULTIDRUG-RESISTANCE LIKE PROTEIN 1, ISOFORM I"/>
    <property type="match status" value="1"/>
</dbReference>
<proteinExistence type="inferred from homology"/>
<evidence type="ECO:0000256" key="9">
    <source>
        <dbReference type="ARBA" id="ARBA00022840"/>
    </source>
</evidence>
<comment type="subcellular location">
    <subcellularLocation>
        <location evidence="1">Vacuole membrane</location>
        <topology evidence="1">Multi-pass membrane protein</topology>
    </subcellularLocation>
</comment>
<dbReference type="InterPro" id="IPR003593">
    <property type="entry name" value="AAA+_ATPase"/>
</dbReference>
<feature type="transmembrane region" description="Helical" evidence="14">
    <location>
        <begin position="1095"/>
        <end position="1114"/>
    </location>
</feature>
<feature type="transmembrane region" description="Helical" evidence="14">
    <location>
        <begin position="905"/>
        <end position="929"/>
    </location>
</feature>
<dbReference type="VEuPathDB" id="FungiDB:FOC4_g10008587"/>
<dbReference type="InterPro" id="IPR027417">
    <property type="entry name" value="P-loop_NTPase"/>
</dbReference>
<keyword evidence="12 14" id="KW-0472">Membrane</keyword>
<dbReference type="InterPro" id="IPR017871">
    <property type="entry name" value="ABC_transporter-like_CS"/>
</dbReference>
<evidence type="ECO:0000256" key="13">
    <source>
        <dbReference type="SAM" id="MobiDB-lite"/>
    </source>
</evidence>
<evidence type="ECO:0000256" key="12">
    <source>
        <dbReference type="ARBA" id="ARBA00023136"/>
    </source>
</evidence>
<dbReference type="VEuPathDB" id="FungiDB:FOC1_g10012600"/>
<keyword evidence="6 14" id="KW-0812">Transmembrane</keyword>
<keyword evidence="10" id="KW-1278">Translocase</keyword>
<comment type="similarity">
    <text evidence="2">Belongs to the ABC transporter superfamily. ABCC family. Conjugate transporter (TC 3.A.1.208) subfamily.</text>
</comment>
<dbReference type="CDD" id="cd03244">
    <property type="entry name" value="ABCC_MRP_domain2"/>
    <property type="match status" value="1"/>
</dbReference>
<dbReference type="CDD" id="cd18595">
    <property type="entry name" value="ABC_6TM_MRP1_2_3_6_D1_like"/>
    <property type="match status" value="1"/>
</dbReference>
<evidence type="ECO:0000256" key="8">
    <source>
        <dbReference type="ARBA" id="ARBA00022741"/>
    </source>
</evidence>
<evidence type="ECO:0000256" key="2">
    <source>
        <dbReference type="ARBA" id="ARBA00009726"/>
    </source>
</evidence>
<evidence type="ECO:0000259" key="15">
    <source>
        <dbReference type="PROSITE" id="PS50893"/>
    </source>
</evidence>
<feature type="domain" description="ABC transporter" evidence="15">
    <location>
        <begin position="543"/>
        <end position="768"/>
    </location>
</feature>
<feature type="transmembrane region" description="Helical" evidence="14">
    <location>
        <begin position="104"/>
        <end position="127"/>
    </location>
</feature>